<feature type="domain" description="EAL" evidence="2">
    <location>
        <begin position="540"/>
        <end position="795"/>
    </location>
</feature>
<dbReference type="Pfam" id="PF00990">
    <property type="entry name" value="GGDEF"/>
    <property type="match status" value="1"/>
</dbReference>
<dbReference type="InterPro" id="IPR000160">
    <property type="entry name" value="GGDEF_dom"/>
</dbReference>
<dbReference type="EMBL" id="JAUEOZ010000002">
    <property type="protein sequence ID" value="MDN2483752.1"/>
    <property type="molecule type" value="Genomic_DNA"/>
</dbReference>
<dbReference type="SMART" id="SM00052">
    <property type="entry name" value="EAL"/>
    <property type="match status" value="1"/>
</dbReference>
<dbReference type="InterPro" id="IPR035919">
    <property type="entry name" value="EAL_sf"/>
</dbReference>
<keyword evidence="1" id="KW-0812">Transmembrane</keyword>
<dbReference type="NCBIfam" id="TIGR00254">
    <property type="entry name" value="GGDEF"/>
    <property type="match status" value="1"/>
</dbReference>
<keyword evidence="1" id="KW-1133">Transmembrane helix</keyword>
<evidence type="ECO:0000259" key="3">
    <source>
        <dbReference type="PROSITE" id="PS50887"/>
    </source>
</evidence>
<reference evidence="4" key="1">
    <citation type="submission" date="2024-05" db="EMBL/GenBank/DDBJ databases">
        <title>Genome Sequences of Four Agar- Degrading Marine Bacteria.</title>
        <authorList>
            <person name="Phillips E.K."/>
            <person name="Shaffer J.C."/>
            <person name="Henson M.W."/>
            <person name="Temperton B."/>
            <person name="Thrash C.J."/>
            <person name="Martin M.O."/>
        </authorList>
    </citation>
    <scope>NUCLEOTIDE SEQUENCE</scope>
    <source>
        <strain evidence="4">EKP203</strain>
    </source>
</reference>
<proteinExistence type="predicted"/>
<evidence type="ECO:0000313" key="4">
    <source>
        <dbReference type="EMBL" id="MDN2483752.1"/>
    </source>
</evidence>
<sequence length="805" mass="91587">MRSYLGNIHKTSLLGRMHKVFVPVAALFYLFLGIIAYVLYSEQLTTSLKNEWGEKATSALSQLPAEVIQIDRHIDLAIEREQYLSFANLNRDNQGTFRALYHHLTRLLEVTSTNVSSEMTLLIVDQQGNVIEHSQNIRSSLVSVLLAEAKLNLNETATRFHKIVVVDEHLLIVTATHVSDRFILFMIQPFSAFDELLTDLREAFGEHFSYQLGFSDNAHTKTKLDSTSAYPLGPYIPHPHPEWFASDYFENNTAYESLRLSSGVGLSLTDPLLSFSLEIDEGYLAPVLDQLAAKIAAGAFLATLFSVLFFHILVSRYVVTPLNRYSRQVGDKTRADDPSSIEIEELRDAYIAMRKDLRTLLEVDDLTGIGSRKFFFSELKRLVVDQQGSVPGYLVYLDIDHFTWINDHHGHDCADRFLIDFSVKVSALIEGYIDHSAHVSFSRLAVDQFGLYISQTRGFSQSLQLIHAIQDMFNPSYRFEGHDLSVSVSIGVVEIDHYSQSLGIETLQSHGEKALAAAKEREGNHYQFYNVDIDHQVKKCEAIERELISALIHDSFKLMFMPIVAAKGRRTRGYEILLRCPSLEQMNFTTEEYVTQAEKLGLIEEIDLWVLRNSFSIISKFHAASHKELIFSINISALELANERFSSQVATLLEQYNVDTSCIELEVTETAFVPNDQKGLETLNALKDLGFRLVLDDFGAGYTSFHQLVHYPFDVLKIDKSFVEILNEQTRDEQSMVEVIYSLAKTHNLKLVAEGVETEFQADYLTELGCEWLQGYYFSKPVSEELMRFEVLRRPHLELVVKDAL</sequence>
<keyword evidence="5" id="KW-1185">Reference proteome</keyword>
<dbReference type="Proteomes" id="UP001169719">
    <property type="component" value="Unassembled WGS sequence"/>
</dbReference>
<dbReference type="SUPFAM" id="SSF141868">
    <property type="entry name" value="EAL domain-like"/>
    <property type="match status" value="1"/>
</dbReference>
<dbReference type="CDD" id="cd01948">
    <property type="entry name" value="EAL"/>
    <property type="match status" value="1"/>
</dbReference>
<dbReference type="InterPro" id="IPR043128">
    <property type="entry name" value="Rev_trsase/Diguanyl_cyclase"/>
</dbReference>
<dbReference type="CDD" id="cd01949">
    <property type="entry name" value="GGDEF"/>
    <property type="match status" value="1"/>
</dbReference>
<dbReference type="RefSeq" id="WP_289963822.1">
    <property type="nucleotide sequence ID" value="NZ_JAUEOZ010000002.1"/>
</dbReference>
<keyword evidence="4" id="KW-0548">Nucleotidyltransferase</keyword>
<dbReference type="Gene3D" id="3.30.70.270">
    <property type="match status" value="1"/>
</dbReference>
<dbReference type="GO" id="GO:0052621">
    <property type="term" value="F:diguanylate cyclase activity"/>
    <property type="evidence" value="ECO:0007669"/>
    <property type="project" value="UniProtKB-EC"/>
</dbReference>
<evidence type="ECO:0000259" key="2">
    <source>
        <dbReference type="PROSITE" id="PS50883"/>
    </source>
</evidence>
<dbReference type="PANTHER" id="PTHR33121:SF79">
    <property type="entry name" value="CYCLIC DI-GMP PHOSPHODIESTERASE PDED-RELATED"/>
    <property type="match status" value="1"/>
</dbReference>
<dbReference type="PANTHER" id="PTHR33121">
    <property type="entry name" value="CYCLIC DI-GMP PHOSPHODIESTERASE PDEF"/>
    <property type="match status" value="1"/>
</dbReference>
<feature type="transmembrane region" description="Helical" evidence="1">
    <location>
        <begin position="20"/>
        <end position="40"/>
    </location>
</feature>
<keyword evidence="4" id="KW-0808">Transferase</keyword>
<dbReference type="Gene3D" id="3.20.20.450">
    <property type="entry name" value="EAL domain"/>
    <property type="match status" value="1"/>
</dbReference>
<comment type="caution">
    <text evidence="4">The sequence shown here is derived from an EMBL/GenBank/DDBJ whole genome shotgun (WGS) entry which is preliminary data.</text>
</comment>
<gene>
    <name evidence="4" type="ORF">QWJ08_20590</name>
</gene>
<dbReference type="InterPro" id="IPR050706">
    <property type="entry name" value="Cyclic-di-GMP_PDE-like"/>
</dbReference>
<evidence type="ECO:0000313" key="5">
    <source>
        <dbReference type="Proteomes" id="UP001169719"/>
    </source>
</evidence>
<feature type="domain" description="GGDEF" evidence="3">
    <location>
        <begin position="390"/>
        <end position="531"/>
    </location>
</feature>
<dbReference type="GO" id="GO:0071111">
    <property type="term" value="F:cyclic-guanylate-specific phosphodiesterase activity"/>
    <property type="evidence" value="ECO:0007669"/>
    <property type="project" value="UniProtKB-EC"/>
</dbReference>
<keyword evidence="1" id="KW-0472">Membrane</keyword>
<organism evidence="4 5">
    <name type="scientific">Vibrio agarivorans</name>
    <dbReference type="NCBI Taxonomy" id="153622"/>
    <lineage>
        <taxon>Bacteria</taxon>
        <taxon>Pseudomonadati</taxon>
        <taxon>Pseudomonadota</taxon>
        <taxon>Gammaproteobacteria</taxon>
        <taxon>Vibrionales</taxon>
        <taxon>Vibrionaceae</taxon>
        <taxon>Vibrio</taxon>
    </lineage>
</organism>
<dbReference type="InterPro" id="IPR001633">
    <property type="entry name" value="EAL_dom"/>
</dbReference>
<dbReference type="SUPFAM" id="SSF55073">
    <property type="entry name" value="Nucleotide cyclase"/>
    <property type="match status" value="1"/>
</dbReference>
<dbReference type="EC" id="3.1.4.52" evidence="4"/>
<dbReference type="EC" id="2.7.7.65" evidence="4"/>
<name>A0ABT7Y6X6_9VIBR</name>
<dbReference type="PROSITE" id="PS50883">
    <property type="entry name" value="EAL"/>
    <property type="match status" value="1"/>
</dbReference>
<evidence type="ECO:0000256" key="1">
    <source>
        <dbReference type="SAM" id="Phobius"/>
    </source>
</evidence>
<accession>A0ABT7Y6X6</accession>
<dbReference type="SMART" id="SM00267">
    <property type="entry name" value="GGDEF"/>
    <property type="match status" value="1"/>
</dbReference>
<dbReference type="PROSITE" id="PS50887">
    <property type="entry name" value="GGDEF"/>
    <property type="match status" value="1"/>
</dbReference>
<dbReference type="InterPro" id="IPR029787">
    <property type="entry name" value="Nucleotide_cyclase"/>
</dbReference>
<dbReference type="Pfam" id="PF00563">
    <property type="entry name" value="EAL"/>
    <property type="match status" value="1"/>
</dbReference>
<protein>
    <submittedName>
        <fullName evidence="4">Bifunctional diguanylate cyclase/phosphodiesterase</fullName>
        <ecNumber evidence="4">2.7.7.65</ecNumber>
        <ecNumber evidence="4">3.1.4.52</ecNumber>
    </submittedName>
</protein>
<keyword evidence="4" id="KW-0378">Hydrolase</keyword>